<proteinExistence type="inferred from homology"/>
<dbReference type="PRINTS" id="PR00081">
    <property type="entry name" value="GDHRDH"/>
</dbReference>
<comment type="similarity">
    <text evidence="1">Belongs to the short-chain dehydrogenases/reductases (SDR) family.</text>
</comment>
<dbReference type="EC" id="1.1.1.100" evidence="2"/>
<dbReference type="Pfam" id="PF13561">
    <property type="entry name" value="adh_short_C2"/>
    <property type="match status" value="1"/>
</dbReference>
<dbReference type="Gene3D" id="3.40.50.720">
    <property type="entry name" value="NAD(P)-binding Rossmann-like Domain"/>
    <property type="match status" value="1"/>
</dbReference>
<dbReference type="EMBL" id="JACHGI010000022">
    <property type="protein sequence ID" value="MBB6470057.1"/>
    <property type="molecule type" value="Genomic_DNA"/>
</dbReference>
<gene>
    <name evidence="2" type="ORF">HNQ96_005951</name>
</gene>
<dbReference type="SUPFAM" id="SSF51735">
    <property type="entry name" value="NAD(P)-binding Rossmann-fold domains"/>
    <property type="match status" value="1"/>
</dbReference>
<comment type="caution">
    <text evidence="2">The sequence shown here is derived from an EMBL/GenBank/DDBJ whole genome shotgun (WGS) entry which is preliminary data.</text>
</comment>
<dbReference type="PANTHER" id="PTHR42879:SF6">
    <property type="entry name" value="NADPH-DEPENDENT REDUCTASE BACG"/>
    <property type="match status" value="1"/>
</dbReference>
<dbReference type="PRINTS" id="PR00080">
    <property type="entry name" value="SDRFAMILY"/>
</dbReference>
<accession>A0A8E1WK73</accession>
<dbReference type="RefSeq" id="WP_184773954.1">
    <property type="nucleotide sequence ID" value="NZ_JACHGI010000022.1"/>
</dbReference>
<dbReference type="FunFam" id="3.40.50.720:FF:000084">
    <property type="entry name" value="Short-chain dehydrogenase reductase"/>
    <property type="match status" value="1"/>
</dbReference>
<dbReference type="Proteomes" id="UP000532373">
    <property type="component" value="Unassembled WGS sequence"/>
</dbReference>
<keyword evidence="2" id="KW-0560">Oxidoreductase</keyword>
<protein>
    <submittedName>
        <fullName evidence="2">3-oxoacyl-[acyl-carrier protein] reductase</fullName>
        <ecNumber evidence="2">1.1.1.100</ecNumber>
    </submittedName>
</protein>
<evidence type="ECO:0000256" key="1">
    <source>
        <dbReference type="ARBA" id="ARBA00006484"/>
    </source>
</evidence>
<name>A0A8E1WK73_9HYPH</name>
<sequence>MELGLSGRKALVLGASRGLGAAIAKSLATEGAHVYAAARNTDRIAEWVATLPAERNMAVTTLYLDLADLASVEAAASQIDAVGGVDILINNSGGPAPSSAEEARRADWIAQFEAMAANVIHLTQALLPAMKMRRWGRIVTIASSGVEQPIANLAISNGVRAALVGWSKTLAGEVARHGITANVVLPGRIGTERVASLDASTAQRTGTDLLDVARQSAASIPASRYGRPEEFADVVTFLASERASYVTGSLIRVDGGMIRSI</sequence>
<dbReference type="InterPro" id="IPR050259">
    <property type="entry name" value="SDR"/>
</dbReference>
<dbReference type="AlphaFoldDB" id="A0A8E1WK73"/>
<dbReference type="GO" id="GO:0004316">
    <property type="term" value="F:3-oxoacyl-[acyl-carrier-protein] reductase (NADPH) activity"/>
    <property type="evidence" value="ECO:0007669"/>
    <property type="project" value="UniProtKB-EC"/>
</dbReference>
<organism evidence="2 3">
    <name type="scientific">Aminobacter carboxidus</name>
    <dbReference type="NCBI Taxonomy" id="376165"/>
    <lineage>
        <taxon>Bacteria</taxon>
        <taxon>Pseudomonadati</taxon>
        <taxon>Pseudomonadota</taxon>
        <taxon>Alphaproteobacteria</taxon>
        <taxon>Hyphomicrobiales</taxon>
        <taxon>Phyllobacteriaceae</taxon>
        <taxon>Aminobacter</taxon>
    </lineage>
</organism>
<dbReference type="InterPro" id="IPR036291">
    <property type="entry name" value="NAD(P)-bd_dom_sf"/>
</dbReference>
<reference evidence="2 3" key="1">
    <citation type="submission" date="2020-08" db="EMBL/GenBank/DDBJ databases">
        <title>Genomic Encyclopedia of Type Strains, Phase IV (KMG-IV): sequencing the most valuable type-strain genomes for metagenomic binning, comparative biology and taxonomic classification.</title>
        <authorList>
            <person name="Goeker M."/>
        </authorList>
    </citation>
    <scope>NUCLEOTIDE SEQUENCE [LARGE SCALE GENOMIC DNA]</scope>
    <source>
        <strain evidence="2 3">DSM 17454</strain>
    </source>
</reference>
<dbReference type="InterPro" id="IPR002347">
    <property type="entry name" value="SDR_fam"/>
</dbReference>
<dbReference type="PANTHER" id="PTHR42879">
    <property type="entry name" value="3-OXOACYL-(ACYL-CARRIER-PROTEIN) REDUCTASE"/>
    <property type="match status" value="1"/>
</dbReference>
<evidence type="ECO:0000313" key="3">
    <source>
        <dbReference type="Proteomes" id="UP000532373"/>
    </source>
</evidence>
<evidence type="ECO:0000313" key="2">
    <source>
        <dbReference type="EMBL" id="MBB6470057.1"/>
    </source>
</evidence>